<dbReference type="AlphaFoldDB" id="A0A6M1LE32"/>
<evidence type="ECO:0000259" key="4">
    <source>
        <dbReference type="PROSITE" id="PS50112"/>
    </source>
</evidence>
<dbReference type="Proteomes" id="UP000475385">
    <property type="component" value="Unassembled WGS sequence"/>
</dbReference>
<dbReference type="PROSITE" id="PS50112">
    <property type="entry name" value="PAS"/>
    <property type="match status" value="1"/>
</dbReference>
<sequence length="488" mass="52227">MFMRPARPDRHAERLAALDCLRAKIMIADPDLNIVYLNRAVREMMAEAEEELKRELPRFSMATLMGSNIDVFHKTPDHQRRMLAALDKPHAATIRIGSRAFDLLVTPLMEAGRRSGFVVEWEDAHHRLLNLDYAAQIAAIQRAQAVIEFTVDGTIMKANQNFLQLMGYAEAEVAGRHHRMFVDEETARSADYAEFWRKLASGAPLAAQYRRLAKGGRPVWIEGSYNPILDHRGQVTKVVKFATDITAQMDLLGQLKVQIDSIDVAVGRSNREANAARDAVGTATGDVHSVAGNAEALAASINAIAGNMETSRAATDVAFEQAEAVGTDTDGLAAAAKAMGGIVALISNVASQINLLALNATIEAARAGEAGKGFAVVASEVKNLAIQAARATEQITKEIDGLQARSASVAMAMASIREQVTTVREEVSRAASAVSEQAAVTQEMSASAQSASTAVATVLGNVEEISAAVQEVSGAVRQTMEAAQALVR</sequence>
<evidence type="ECO:0000259" key="5">
    <source>
        <dbReference type="PROSITE" id="PS50113"/>
    </source>
</evidence>
<evidence type="ECO:0000256" key="1">
    <source>
        <dbReference type="ARBA" id="ARBA00023224"/>
    </source>
</evidence>
<feature type="domain" description="PAC" evidence="5">
    <location>
        <begin position="205"/>
        <end position="257"/>
    </location>
</feature>
<evidence type="ECO:0000313" key="6">
    <source>
        <dbReference type="EMBL" id="NGM18431.1"/>
    </source>
</evidence>
<protein>
    <submittedName>
        <fullName evidence="6">PAS domain-containing protein</fullName>
    </submittedName>
</protein>
<gene>
    <name evidence="6" type="ORF">G3576_00275</name>
</gene>
<dbReference type="PROSITE" id="PS50111">
    <property type="entry name" value="CHEMOTAXIS_TRANSDUC_2"/>
    <property type="match status" value="1"/>
</dbReference>
<dbReference type="InterPro" id="IPR004089">
    <property type="entry name" value="MCPsignal_dom"/>
</dbReference>
<evidence type="ECO:0000313" key="7">
    <source>
        <dbReference type="Proteomes" id="UP000475385"/>
    </source>
</evidence>
<dbReference type="EMBL" id="JAAIKB010000001">
    <property type="protein sequence ID" value="NGM18431.1"/>
    <property type="molecule type" value="Genomic_DNA"/>
</dbReference>
<reference evidence="6 7" key="2">
    <citation type="submission" date="2020-03" db="EMBL/GenBank/DDBJ databases">
        <title>Roseomonas stagni sp. nov., isolated from pond water in Japan.</title>
        <authorList>
            <person name="Furuhata K."/>
            <person name="Miyamoto H."/>
            <person name="Goto K."/>
        </authorList>
    </citation>
    <scope>NUCLEOTIDE SEQUENCE [LARGE SCALE GENOMIC DNA]</scope>
    <source>
        <strain evidence="6 7">PeD5</strain>
    </source>
</reference>
<keyword evidence="1 2" id="KW-0807">Transducer</keyword>
<dbReference type="SUPFAM" id="SSF55785">
    <property type="entry name" value="PYP-like sensor domain (PAS domain)"/>
    <property type="match status" value="1"/>
</dbReference>
<dbReference type="InterPro" id="IPR035965">
    <property type="entry name" value="PAS-like_dom_sf"/>
</dbReference>
<dbReference type="CDD" id="cd00130">
    <property type="entry name" value="PAS"/>
    <property type="match status" value="1"/>
</dbReference>
<dbReference type="Pfam" id="PF00015">
    <property type="entry name" value="MCPsignal"/>
    <property type="match status" value="1"/>
</dbReference>
<dbReference type="Pfam" id="PF08447">
    <property type="entry name" value="PAS_3"/>
    <property type="match status" value="1"/>
</dbReference>
<dbReference type="InterPro" id="IPR000014">
    <property type="entry name" value="PAS"/>
</dbReference>
<dbReference type="SMART" id="SM00283">
    <property type="entry name" value="MA"/>
    <property type="match status" value="1"/>
</dbReference>
<organism evidence="6 7">
    <name type="scientific">Falsiroseomonas algicola</name>
    <dbReference type="NCBI Taxonomy" id="2716930"/>
    <lineage>
        <taxon>Bacteria</taxon>
        <taxon>Pseudomonadati</taxon>
        <taxon>Pseudomonadota</taxon>
        <taxon>Alphaproteobacteria</taxon>
        <taxon>Acetobacterales</taxon>
        <taxon>Roseomonadaceae</taxon>
        <taxon>Falsiroseomonas</taxon>
    </lineage>
</organism>
<dbReference type="PANTHER" id="PTHR32089">
    <property type="entry name" value="METHYL-ACCEPTING CHEMOTAXIS PROTEIN MCPB"/>
    <property type="match status" value="1"/>
</dbReference>
<dbReference type="GO" id="GO:0016020">
    <property type="term" value="C:membrane"/>
    <property type="evidence" value="ECO:0007669"/>
    <property type="project" value="InterPro"/>
</dbReference>
<proteinExistence type="predicted"/>
<dbReference type="InterPro" id="IPR000700">
    <property type="entry name" value="PAS-assoc_C"/>
</dbReference>
<dbReference type="RefSeq" id="WP_164692333.1">
    <property type="nucleotide sequence ID" value="NZ_JAAIKB010000001.1"/>
</dbReference>
<evidence type="ECO:0000259" key="3">
    <source>
        <dbReference type="PROSITE" id="PS50111"/>
    </source>
</evidence>
<dbReference type="SUPFAM" id="SSF58104">
    <property type="entry name" value="Methyl-accepting chemotaxis protein (MCP) signaling domain"/>
    <property type="match status" value="1"/>
</dbReference>
<dbReference type="PROSITE" id="PS50113">
    <property type="entry name" value="PAC"/>
    <property type="match status" value="1"/>
</dbReference>
<dbReference type="SMART" id="SM00086">
    <property type="entry name" value="PAC"/>
    <property type="match status" value="1"/>
</dbReference>
<accession>A0A6M1LE32</accession>
<dbReference type="NCBIfam" id="TIGR00229">
    <property type="entry name" value="sensory_box"/>
    <property type="match status" value="1"/>
</dbReference>
<dbReference type="GO" id="GO:0007165">
    <property type="term" value="P:signal transduction"/>
    <property type="evidence" value="ECO:0007669"/>
    <property type="project" value="UniProtKB-KW"/>
</dbReference>
<comment type="caution">
    <text evidence="6">The sequence shown here is derived from an EMBL/GenBank/DDBJ whole genome shotgun (WGS) entry which is preliminary data.</text>
</comment>
<dbReference type="Gene3D" id="3.30.450.20">
    <property type="entry name" value="PAS domain"/>
    <property type="match status" value="2"/>
</dbReference>
<feature type="domain" description="Methyl-accepting transducer" evidence="3">
    <location>
        <begin position="251"/>
        <end position="473"/>
    </location>
</feature>
<dbReference type="InterPro" id="IPR001610">
    <property type="entry name" value="PAC"/>
</dbReference>
<keyword evidence="7" id="KW-1185">Reference proteome</keyword>
<dbReference type="PANTHER" id="PTHR32089:SF112">
    <property type="entry name" value="LYSOZYME-LIKE PROTEIN-RELATED"/>
    <property type="match status" value="1"/>
</dbReference>
<dbReference type="Gene3D" id="1.10.287.950">
    <property type="entry name" value="Methyl-accepting chemotaxis protein"/>
    <property type="match status" value="1"/>
</dbReference>
<feature type="domain" description="PAS" evidence="4">
    <location>
        <begin position="146"/>
        <end position="176"/>
    </location>
</feature>
<name>A0A6M1LE32_9PROT</name>
<evidence type="ECO:0000256" key="2">
    <source>
        <dbReference type="PROSITE-ProRule" id="PRU00284"/>
    </source>
</evidence>
<dbReference type="InterPro" id="IPR013655">
    <property type="entry name" value="PAS_fold_3"/>
</dbReference>
<reference evidence="6 7" key="1">
    <citation type="submission" date="2020-02" db="EMBL/GenBank/DDBJ databases">
        <authorList>
            <person name="Kim H.M."/>
            <person name="Jeon C.O."/>
        </authorList>
    </citation>
    <scope>NUCLEOTIDE SEQUENCE [LARGE SCALE GENOMIC DNA]</scope>
    <source>
        <strain evidence="6 7">PeD5</strain>
    </source>
</reference>